<dbReference type="Gene3D" id="2.30.110.10">
    <property type="entry name" value="Electron Transport, Fmn-binding Protein, Chain A"/>
    <property type="match status" value="1"/>
</dbReference>
<gene>
    <name evidence="3" type="ORF">PZE19_07130</name>
</gene>
<reference evidence="3 4" key="1">
    <citation type="submission" date="2023-03" db="EMBL/GenBank/DDBJ databases">
        <title>Paludisphaera mucosa sp. nov. a novel planctomycete from northern fen.</title>
        <authorList>
            <person name="Ivanova A."/>
        </authorList>
    </citation>
    <scope>NUCLEOTIDE SEQUENCE [LARGE SCALE GENOMIC DNA]</scope>
    <source>
        <strain evidence="3 4">Pla2</strain>
    </source>
</reference>
<comment type="caution">
    <text evidence="3">The sequence shown here is derived from an EMBL/GenBank/DDBJ whole genome shotgun (WGS) entry which is preliminary data.</text>
</comment>
<feature type="domain" description="Pyridoxamine 5'-phosphate oxidase N-terminal" evidence="2">
    <location>
        <begin position="11"/>
        <end position="132"/>
    </location>
</feature>
<proteinExistence type="predicted"/>
<dbReference type="EMBL" id="JARRAG010000001">
    <property type="protein sequence ID" value="MDG3003534.1"/>
    <property type="molecule type" value="Genomic_DNA"/>
</dbReference>
<organism evidence="3 4">
    <name type="scientific">Paludisphaera mucosa</name>
    <dbReference type="NCBI Taxonomy" id="3030827"/>
    <lineage>
        <taxon>Bacteria</taxon>
        <taxon>Pseudomonadati</taxon>
        <taxon>Planctomycetota</taxon>
        <taxon>Planctomycetia</taxon>
        <taxon>Isosphaerales</taxon>
        <taxon>Isosphaeraceae</taxon>
        <taxon>Paludisphaera</taxon>
    </lineage>
</organism>
<feature type="region of interest" description="Disordered" evidence="1">
    <location>
        <begin position="166"/>
        <end position="189"/>
    </location>
</feature>
<dbReference type="SUPFAM" id="SSF50475">
    <property type="entry name" value="FMN-binding split barrel"/>
    <property type="match status" value="1"/>
</dbReference>
<dbReference type="RefSeq" id="WP_277859884.1">
    <property type="nucleotide sequence ID" value="NZ_JARRAG010000001.1"/>
</dbReference>
<dbReference type="EC" id="1.-.-.-" evidence="3"/>
<dbReference type="Proteomes" id="UP001216907">
    <property type="component" value="Unassembled WGS sequence"/>
</dbReference>
<sequence>MGKVYDEIDGRIGEFIARQHLFFVGTAPTSLEGRLNISPKGLDTFRVLGPRSVAYLDLTGSGVETIAHLRENGRITILFCAFEGRPMILRLQGQGRVVEPDDAEGEHLFGQFPVTPGARAVIVVEVERIAESCGFAVPLYDYRGDRTQLLDFARKKGPEGMKAYRREKNARSIDGLTAMEEPGSPTHGR</sequence>
<keyword evidence="3" id="KW-0560">Oxidoreductase</keyword>
<dbReference type="PANTHER" id="PTHR39336">
    <property type="entry name" value="PYRIDOXAMINE PHOSPHATE OXIDASE FAMILY PROTEIN (AFU_ORTHOLOGUE AFUA_6G11440)"/>
    <property type="match status" value="1"/>
</dbReference>
<evidence type="ECO:0000313" key="3">
    <source>
        <dbReference type="EMBL" id="MDG3003534.1"/>
    </source>
</evidence>
<evidence type="ECO:0000256" key="1">
    <source>
        <dbReference type="SAM" id="MobiDB-lite"/>
    </source>
</evidence>
<dbReference type="InterPro" id="IPR011576">
    <property type="entry name" value="Pyridox_Oxase_N"/>
</dbReference>
<protein>
    <submittedName>
        <fullName evidence="3">Pyridoxamine 5'-phosphate oxidase family protein</fullName>
        <ecNumber evidence="3">1.-.-.-</ecNumber>
        <ecNumber evidence="3">1.4.3.5</ecNumber>
    </submittedName>
</protein>
<dbReference type="InterPro" id="IPR012349">
    <property type="entry name" value="Split_barrel_FMN-bd"/>
</dbReference>
<keyword evidence="4" id="KW-1185">Reference proteome</keyword>
<dbReference type="EC" id="1.4.3.5" evidence="3"/>
<name>A0ABT6F7J3_9BACT</name>
<evidence type="ECO:0000313" key="4">
    <source>
        <dbReference type="Proteomes" id="UP001216907"/>
    </source>
</evidence>
<evidence type="ECO:0000259" key="2">
    <source>
        <dbReference type="Pfam" id="PF01243"/>
    </source>
</evidence>
<dbReference type="PANTHER" id="PTHR39336:SF1">
    <property type="entry name" value="PYRIDOXAMINE PHOSPHATE OXIDASE FAMILY PROTEIN (AFU_ORTHOLOGUE AFUA_6G11440)"/>
    <property type="match status" value="1"/>
</dbReference>
<dbReference type="Pfam" id="PF01243">
    <property type="entry name" value="PNPOx_N"/>
    <property type="match status" value="1"/>
</dbReference>
<dbReference type="GO" id="GO:0004733">
    <property type="term" value="F:pyridoxamine phosphate oxidase activity"/>
    <property type="evidence" value="ECO:0007669"/>
    <property type="project" value="UniProtKB-EC"/>
</dbReference>
<accession>A0ABT6F7J3</accession>